<gene>
    <name evidence="2" type="ORF">MACH08_12020</name>
</gene>
<keyword evidence="3" id="KW-1185">Reference proteome</keyword>
<dbReference type="EMBL" id="BSKO01000001">
    <property type="protein sequence ID" value="GLO65418.1"/>
    <property type="molecule type" value="Genomic_DNA"/>
</dbReference>
<dbReference type="PROSITE" id="PS51257">
    <property type="entry name" value="PROKAR_LIPOPROTEIN"/>
    <property type="match status" value="1"/>
</dbReference>
<comment type="caution">
    <text evidence="2">The sequence shown here is derived from an EMBL/GenBank/DDBJ whole genome shotgun (WGS) entry which is preliminary data.</text>
</comment>
<dbReference type="RefSeq" id="WP_215064248.1">
    <property type="nucleotide sequence ID" value="NZ_BSKO01000001.1"/>
</dbReference>
<keyword evidence="1" id="KW-0732">Signal</keyword>
<feature type="signal peptide" evidence="1">
    <location>
        <begin position="1"/>
        <end position="22"/>
    </location>
</feature>
<dbReference type="Proteomes" id="UP001275436">
    <property type="component" value="Unassembled WGS sequence"/>
</dbReference>
<dbReference type="Gene3D" id="3.40.190.10">
    <property type="entry name" value="Periplasmic binding protein-like II"/>
    <property type="match status" value="2"/>
</dbReference>
<evidence type="ECO:0000313" key="2">
    <source>
        <dbReference type="EMBL" id="GLO65418.1"/>
    </source>
</evidence>
<dbReference type="PANTHER" id="PTHR35841:SF1">
    <property type="entry name" value="PHOSPHONATES-BINDING PERIPLASMIC PROTEIN"/>
    <property type="match status" value="1"/>
</dbReference>
<feature type="chain" id="PRO_5047165403" evidence="1">
    <location>
        <begin position="23"/>
        <end position="342"/>
    </location>
</feature>
<reference evidence="2 3" key="1">
    <citation type="submission" date="2023-02" db="EMBL/GenBank/DDBJ databases">
        <title>Oceanobacillus kimchii IFOP_LL358 isolated form Alexandrium catenella lab strain.</title>
        <authorList>
            <person name="Gajardo G."/>
            <person name="Ueki S."/>
            <person name="Maruyama F."/>
        </authorList>
    </citation>
    <scope>NUCLEOTIDE SEQUENCE [LARGE SCALE GENOMIC DNA]</scope>
    <source>
        <strain evidence="2 3">IFOP_LL358</strain>
    </source>
</reference>
<evidence type="ECO:0000256" key="1">
    <source>
        <dbReference type="SAM" id="SignalP"/>
    </source>
</evidence>
<name>A0ABQ5TEZ0_9BACI</name>
<organism evidence="2 3">
    <name type="scientific">Oceanobacillus kimchii</name>
    <dbReference type="NCBI Taxonomy" id="746691"/>
    <lineage>
        <taxon>Bacteria</taxon>
        <taxon>Bacillati</taxon>
        <taxon>Bacillota</taxon>
        <taxon>Bacilli</taxon>
        <taxon>Bacillales</taxon>
        <taxon>Bacillaceae</taxon>
        <taxon>Oceanobacillus</taxon>
    </lineage>
</organism>
<dbReference type="PANTHER" id="PTHR35841">
    <property type="entry name" value="PHOSPHONATES-BINDING PERIPLASMIC PROTEIN"/>
    <property type="match status" value="1"/>
</dbReference>
<protein>
    <submittedName>
        <fullName evidence="2">Phosphonate ABC transporter substrate-binding protein</fullName>
    </submittedName>
</protein>
<accession>A0ABQ5TEZ0</accession>
<dbReference type="SUPFAM" id="SSF53850">
    <property type="entry name" value="Periplasmic binding protein-like II"/>
    <property type="match status" value="1"/>
</dbReference>
<dbReference type="Pfam" id="PF12974">
    <property type="entry name" value="Phosphonate-bd"/>
    <property type="match status" value="1"/>
</dbReference>
<evidence type="ECO:0000313" key="3">
    <source>
        <dbReference type="Proteomes" id="UP001275436"/>
    </source>
</evidence>
<sequence>MCKKIGSLLMLVMILSVLTACSDGSAGGASSDDVIDIVWYPNESGNELKAARDEIGNVIEEETGKQVEHHLTTDYAIAIETIANDNAELAFMGAQGYIEANSKNDAVKPMVVPTGPSGTLEDAMYHSWLAVNVDDQTNYKNGDDFSLDTIEGKKFSFVSNSSTSGFVVPSSTILENFSDMELTEEDLMEGGPLFEQVLFGGSHQGSAVNLLNRNADVAAFCDTCVENYVEVVEGEENTVGSVYQVKDNAEEPFNTVTGSEFTLMNVTPVLNAPFVANTNLLSDEEFETIQNLFSSDEIANNETIFVPEDSDESGLFFKSGDERFAPVEDQWFNPIRELSATK</sequence>
<proteinExistence type="predicted"/>